<organism evidence="1 2">
    <name type="scientific">Trichodelitschia bisporula</name>
    <dbReference type="NCBI Taxonomy" id="703511"/>
    <lineage>
        <taxon>Eukaryota</taxon>
        <taxon>Fungi</taxon>
        <taxon>Dikarya</taxon>
        <taxon>Ascomycota</taxon>
        <taxon>Pezizomycotina</taxon>
        <taxon>Dothideomycetes</taxon>
        <taxon>Dothideomycetes incertae sedis</taxon>
        <taxon>Phaeotrichales</taxon>
        <taxon>Phaeotrichaceae</taxon>
        <taxon>Trichodelitschia</taxon>
    </lineage>
</organism>
<dbReference type="Proteomes" id="UP000799640">
    <property type="component" value="Unassembled WGS sequence"/>
</dbReference>
<protein>
    <submittedName>
        <fullName evidence="1">Uncharacterized protein</fullName>
    </submittedName>
</protein>
<name>A0A6G1HVY9_9PEZI</name>
<dbReference type="EMBL" id="ML996696">
    <property type="protein sequence ID" value="KAF2400081.1"/>
    <property type="molecule type" value="Genomic_DNA"/>
</dbReference>
<accession>A0A6G1HVY9</accession>
<evidence type="ECO:0000313" key="1">
    <source>
        <dbReference type="EMBL" id="KAF2400081.1"/>
    </source>
</evidence>
<dbReference type="AlphaFoldDB" id="A0A6G1HVY9"/>
<keyword evidence="2" id="KW-1185">Reference proteome</keyword>
<gene>
    <name evidence="1" type="ORF">EJ06DRAFT_45963</name>
</gene>
<proteinExistence type="predicted"/>
<reference evidence="1" key="1">
    <citation type="journal article" date="2020" name="Stud. Mycol.">
        <title>101 Dothideomycetes genomes: a test case for predicting lifestyles and emergence of pathogens.</title>
        <authorList>
            <person name="Haridas S."/>
            <person name="Albert R."/>
            <person name="Binder M."/>
            <person name="Bloem J."/>
            <person name="Labutti K."/>
            <person name="Salamov A."/>
            <person name="Andreopoulos B."/>
            <person name="Baker S."/>
            <person name="Barry K."/>
            <person name="Bills G."/>
            <person name="Bluhm B."/>
            <person name="Cannon C."/>
            <person name="Castanera R."/>
            <person name="Culley D."/>
            <person name="Daum C."/>
            <person name="Ezra D."/>
            <person name="Gonzalez J."/>
            <person name="Henrissat B."/>
            <person name="Kuo A."/>
            <person name="Liang C."/>
            <person name="Lipzen A."/>
            <person name="Lutzoni F."/>
            <person name="Magnuson J."/>
            <person name="Mondo S."/>
            <person name="Nolan M."/>
            <person name="Ohm R."/>
            <person name="Pangilinan J."/>
            <person name="Park H.-J."/>
            <person name="Ramirez L."/>
            <person name="Alfaro M."/>
            <person name="Sun H."/>
            <person name="Tritt A."/>
            <person name="Yoshinaga Y."/>
            <person name="Zwiers L.-H."/>
            <person name="Turgeon B."/>
            <person name="Goodwin S."/>
            <person name="Spatafora J."/>
            <person name="Crous P."/>
            <person name="Grigoriev I."/>
        </authorList>
    </citation>
    <scope>NUCLEOTIDE SEQUENCE</scope>
    <source>
        <strain evidence="1">CBS 262.69</strain>
    </source>
</reference>
<evidence type="ECO:0000313" key="2">
    <source>
        <dbReference type="Proteomes" id="UP000799640"/>
    </source>
</evidence>
<sequence>MLHRYAGALYHARRALSDADCAWAGGLGRSMETDGRGLCDGGGVASTGASMRGSGCLGLCQICRVGRGAGIEGVIGVLARGLWTGSGRLMAKGAAPWA</sequence>